<accession>A0A8H7ANC4</accession>
<organism evidence="1 2">
    <name type="scientific">Endocarpon pusillum</name>
    <dbReference type="NCBI Taxonomy" id="364733"/>
    <lineage>
        <taxon>Eukaryota</taxon>
        <taxon>Fungi</taxon>
        <taxon>Dikarya</taxon>
        <taxon>Ascomycota</taxon>
        <taxon>Pezizomycotina</taxon>
        <taxon>Eurotiomycetes</taxon>
        <taxon>Chaetothyriomycetidae</taxon>
        <taxon>Verrucariales</taxon>
        <taxon>Verrucariaceae</taxon>
        <taxon>Endocarpon</taxon>
    </lineage>
</organism>
<comment type="caution">
    <text evidence="1">The sequence shown here is derived from an EMBL/GenBank/DDBJ whole genome shotgun (WGS) entry which is preliminary data.</text>
</comment>
<sequence>MKWIYYRLVSRLYDTEYGEEKWESRRRSDDKFLEYWEERAQMESELSLPTQSALPG</sequence>
<keyword evidence="2" id="KW-1185">Reference proteome</keyword>
<proteinExistence type="predicted"/>
<dbReference type="Proteomes" id="UP000606974">
    <property type="component" value="Unassembled WGS sequence"/>
</dbReference>
<evidence type="ECO:0000313" key="1">
    <source>
        <dbReference type="EMBL" id="KAF7510559.1"/>
    </source>
</evidence>
<dbReference type="EMBL" id="JAACFV010000029">
    <property type="protein sequence ID" value="KAF7510559.1"/>
    <property type="molecule type" value="Genomic_DNA"/>
</dbReference>
<gene>
    <name evidence="1" type="ORF">GJ744_006405</name>
</gene>
<name>A0A8H7ANC4_9EURO</name>
<protein>
    <submittedName>
        <fullName evidence="1">Uncharacterized protein</fullName>
    </submittedName>
</protein>
<dbReference type="AlphaFoldDB" id="A0A8H7ANC4"/>
<evidence type="ECO:0000313" key="2">
    <source>
        <dbReference type="Proteomes" id="UP000606974"/>
    </source>
</evidence>
<reference evidence="1" key="1">
    <citation type="submission" date="2020-02" db="EMBL/GenBank/DDBJ databases">
        <authorList>
            <person name="Palmer J.M."/>
        </authorList>
    </citation>
    <scope>NUCLEOTIDE SEQUENCE</scope>
    <source>
        <strain evidence="1">EPUS1.4</strain>
        <tissue evidence="1">Thallus</tissue>
    </source>
</reference>